<name>A0A1C4G1E1_9BACT</name>
<dbReference type="OrthoDB" id="9805202at2"/>
<feature type="domain" description="Cytochrome c" evidence="6">
    <location>
        <begin position="327"/>
        <end position="459"/>
    </location>
</feature>
<evidence type="ECO:0000313" key="8">
    <source>
        <dbReference type="Proteomes" id="UP000242818"/>
    </source>
</evidence>
<dbReference type="AlphaFoldDB" id="A0A1C4G1E1"/>
<dbReference type="PANTHER" id="PTHR30600:SF4">
    <property type="entry name" value="CYTOCHROME C DOMAIN-CONTAINING PROTEIN"/>
    <property type="match status" value="1"/>
</dbReference>
<evidence type="ECO:0000256" key="1">
    <source>
        <dbReference type="ARBA" id="ARBA00022617"/>
    </source>
</evidence>
<evidence type="ECO:0000313" key="7">
    <source>
        <dbReference type="EMBL" id="SCC61685.1"/>
    </source>
</evidence>
<evidence type="ECO:0000256" key="4">
    <source>
        <dbReference type="PROSITE-ProRule" id="PRU00433"/>
    </source>
</evidence>
<dbReference type="InterPro" id="IPR010538">
    <property type="entry name" value="DHOR"/>
</dbReference>
<reference evidence="7 8" key="1">
    <citation type="submission" date="2016-08" db="EMBL/GenBank/DDBJ databases">
        <authorList>
            <person name="Seilhamer J.J."/>
        </authorList>
    </citation>
    <scope>NUCLEOTIDE SEQUENCE [LARGE SCALE GENOMIC DNA]</scope>
    <source>
        <strain evidence="7 8">A37T2</strain>
    </source>
</reference>
<dbReference type="STRING" id="1335309.GA0116948_11923"/>
<evidence type="ECO:0000259" key="6">
    <source>
        <dbReference type="PROSITE" id="PS51007"/>
    </source>
</evidence>
<dbReference type="InterPro" id="IPR051395">
    <property type="entry name" value="Cytochrome_c_Peroxidase/MauG"/>
</dbReference>
<keyword evidence="3 4" id="KW-0408">Iron</keyword>
<keyword evidence="5" id="KW-0732">Signal</keyword>
<dbReference type="GO" id="GO:0046872">
    <property type="term" value="F:metal ion binding"/>
    <property type="evidence" value="ECO:0007669"/>
    <property type="project" value="UniProtKB-KW"/>
</dbReference>
<dbReference type="RefSeq" id="WP_089715298.1">
    <property type="nucleotide sequence ID" value="NZ_FMAR01000019.1"/>
</dbReference>
<dbReference type="PIRSF" id="PIRSF028099">
    <property type="entry name" value="DUF1111"/>
    <property type="match status" value="1"/>
</dbReference>
<dbReference type="GO" id="GO:0009055">
    <property type="term" value="F:electron transfer activity"/>
    <property type="evidence" value="ECO:0007669"/>
    <property type="project" value="InterPro"/>
</dbReference>
<dbReference type="SUPFAM" id="SSF46626">
    <property type="entry name" value="Cytochrome c"/>
    <property type="match status" value="1"/>
</dbReference>
<dbReference type="PROSITE" id="PS51007">
    <property type="entry name" value="CYTC"/>
    <property type="match status" value="1"/>
</dbReference>
<evidence type="ECO:0000256" key="5">
    <source>
        <dbReference type="SAM" id="SignalP"/>
    </source>
</evidence>
<keyword evidence="2 4" id="KW-0479">Metal-binding</keyword>
<keyword evidence="1 4" id="KW-0349">Heme</keyword>
<dbReference type="Pfam" id="PF06537">
    <property type="entry name" value="DHOR"/>
    <property type="match status" value="1"/>
</dbReference>
<accession>A0A1C4G1E1</accession>
<dbReference type="GO" id="GO:0020037">
    <property type="term" value="F:heme binding"/>
    <property type="evidence" value="ECO:0007669"/>
    <property type="project" value="InterPro"/>
</dbReference>
<organism evidence="7 8">
    <name type="scientific">Chitinophaga costaii</name>
    <dbReference type="NCBI Taxonomy" id="1335309"/>
    <lineage>
        <taxon>Bacteria</taxon>
        <taxon>Pseudomonadati</taxon>
        <taxon>Bacteroidota</taxon>
        <taxon>Chitinophagia</taxon>
        <taxon>Chitinophagales</taxon>
        <taxon>Chitinophagaceae</taxon>
        <taxon>Chitinophaga</taxon>
    </lineage>
</organism>
<feature type="signal peptide" evidence="5">
    <location>
        <begin position="1"/>
        <end position="25"/>
    </location>
</feature>
<evidence type="ECO:0000256" key="2">
    <source>
        <dbReference type="ARBA" id="ARBA00022723"/>
    </source>
</evidence>
<dbReference type="GO" id="GO:0004130">
    <property type="term" value="F:cytochrome-c peroxidase activity"/>
    <property type="evidence" value="ECO:0007669"/>
    <property type="project" value="TreeGrafter"/>
</dbReference>
<feature type="chain" id="PRO_5008692326" evidence="5">
    <location>
        <begin position="26"/>
        <end position="459"/>
    </location>
</feature>
<protein>
    <submittedName>
        <fullName evidence="7">CxxC motif-containing protein, DUF1111 family</fullName>
    </submittedName>
</protein>
<proteinExistence type="predicted"/>
<evidence type="ECO:0000256" key="3">
    <source>
        <dbReference type="ARBA" id="ARBA00023004"/>
    </source>
</evidence>
<dbReference type="EMBL" id="FMAR01000019">
    <property type="protein sequence ID" value="SCC61685.1"/>
    <property type="molecule type" value="Genomic_DNA"/>
</dbReference>
<dbReference type="PANTHER" id="PTHR30600">
    <property type="entry name" value="CYTOCHROME C PEROXIDASE-RELATED"/>
    <property type="match status" value="1"/>
</dbReference>
<dbReference type="Gene3D" id="1.10.760.10">
    <property type="entry name" value="Cytochrome c-like domain"/>
    <property type="match status" value="1"/>
</dbReference>
<sequence length="459" mass="49424">MRIRKIYLASLMAVLPAILVMCRKAGEFSEDQYDSRLSGGAATTLNASSQAFGDCVVGLNVWDQHIHDLGDASSSATFVAPPAAVHAGLGPIFNNVSCKSCHHNDGKGSPTFGTVTSSMLTRLSLPGTDEHGGPVPVPGFGLQLQDLANFSKQPEAKVNLSYADIQFVYPDGNVATLHKPTYSFSNPYIPLPGNVQTSARMAPPFFGLGLLENIPESTILSFADENDKDGDGISGRPNYVWDPAAQKMMLGRFGMKANTATLLTQTASAYQQDMGVTSTVFPQESSYGQTQFDGLADDPELPDSILNSVVYYLRTLCVPARRDVTEANVKNGEALFAQIGCGSCHKQTLYTGVSETLPVVSNQRIHPYTDLLLHDLGDGLADGRPDYVATGSEWKTPALWGVGLFEKTNGIPYYLHDGRARTLEEAILWHGGEGEKAKQAFAHLSSGDRQAVLLFLKSL</sequence>
<gene>
    <name evidence="7" type="ORF">GA0116948_11923</name>
</gene>
<dbReference type="InterPro" id="IPR009056">
    <property type="entry name" value="Cyt_c-like_dom"/>
</dbReference>
<dbReference type="InterPro" id="IPR036909">
    <property type="entry name" value="Cyt_c-like_dom_sf"/>
</dbReference>
<dbReference type="Proteomes" id="UP000242818">
    <property type="component" value="Unassembled WGS sequence"/>
</dbReference>
<keyword evidence="8" id="KW-1185">Reference proteome</keyword>